<accession>A0A318HR65</accession>
<evidence type="ECO:0000313" key="3">
    <source>
        <dbReference type="Proteomes" id="UP000247755"/>
    </source>
</evidence>
<protein>
    <recommendedName>
        <fullName evidence="1">Dermonecrotic toxin N-terminal domain-containing protein</fullName>
    </recommendedName>
</protein>
<dbReference type="EMBL" id="QJJY01000067">
    <property type="protein sequence ID" value="PXX20985.1"/>
    <property type="molecule type" value="Genomic_DNA"/>
</dbReference>
<evidence type="ECO:0000259" key="1">
    <source>
        <dbReference type="Pfam" id="PF20178"/>
    </source>
</evidence>
<organism evidence="2 3">
    <name type="scientific">Burkholderia pyrrocinia</name>
    <name type="common">Pseudomonas pyrrocinia</name>
    <dbReference type="NCBI Taxonomy" id="60550"/>
    <lineage>
        <taxon>Bacteria</taxon>
        <taxon>Pseudomonadati</taxon>
        <taxon>Pseudomonadota</taxon>
        <taxon>Betaproteobacteria</taxon>
        <taxon>Burkholderiales</taxon>
        <taxon>Burkholderiaceae</taxon>
        <taxon>Burkholderia</taxon>
        <taxon>Burkholderia cepacia complex</taxon>
    </lineage>
</organism>
<dbReference type="InterPro" id="IPR046673">
    <property type="entry name" value="ToxA_N"/>
</dbReference>
<dbReference type="RefSeq" id="WP_220032383.1">
    <property type="nucleotide sequence ID" value="NZ_QJJY01000067.1"/>
</dbReference>
<gene>
    <name evidence="2" type="ORF">NA66_10671</name>
</gene>
<comment type="caution">
    <text evidence="2">The sequence shown here is derived from an EMBL/GenBank/DDBJ whole genome shotgun (WGS) entry which is preliminary data.</text>
</comment>
<dbReference type="Proteomes" id="UP000247755">
    <property type="component" value="Unassembled WGS sequence"/>
</dbReference>
<proteinExistence type="predicted"/>
<evidence type="ECO:0000313" key="2">
    <source>
        <dbReference type="EMBL" id="PXX20985.1"/>
    </source>
</evidence>
<dbReference type="Pfam" id="PF20178">
    <property type="entry name" value="ToxA_N"/>
    <property type="match status" value="1"/>
</dbReference>
<feature type="non-terminal residue" evidence="2">
    <location>
        <position position="1"/>
    </location>
</feature>
<dbReference type="AlphaFoldDB" id="A0A318HR65"/>
<reference evidence="2 3" key="1">
    <citation type="submission" date="2018-05" db="EMBL/GenBank/DDBJ databases">
        <title>Comparative genomics of bacterial root endophytes of switchgrass collected from native prairies over two seasons.</title>
        <authorList>
            <person name="Tang Y."/>
        </authorList>
    </citation>
    <scope>NUCLEOTIDE SEQUENCE [LARGE SCALE GENOMIC DNA]</scope>
    <source>
        <strain evidence="2 3">NFIX32</strain>
    </source>
</reference>
<name>A0A318HR65_BURPY</name>
<feature type="domain" description="Dermonecrotic toxin N-terminal" evidence="1">
    <location>
        <begin position="60"/>
        <end position="346"/>
    </location>
</feature>
<sequence>DDLRESFDADGPLKERDLRLIEENRPEWWKKSLQEDRAALGDYQEVADQDAVKLQVLESQIPTLEEHTADAIRKEWGEKYPGMDPDEVEVEVKFRLNQEGPNRLNPNPKPQFEIKKVTLTQYVAIGRKLAQAQTVDDTGIAGLIFDRLPGTSIARSLRKVEVSAKIKDENGDVVETLHASDLNALARKLNVGKSYESLVSEKYPALREPWKDAYKSQMKADFQEAKMRGDLLPENERIRYQWVQAVLDNPDSATRQKVGADTVQTDELTVDLRGPNSLRSIRDIFPVSGVLVISAATSHGKGPVVVYTPHPPAGEPAFHLFDNREAVSRAAIFKKPEWIEYFKARIADISVPKIKGKGTDMTRYDAFDLHANPSVRSGYSTFLTTRDLKAGDFTEGMYDSEFDRIKGNADAFTVTNEEVRRAEADKRQGVILGTWDEIRNFVLIGRNFSTLPQITSRANVRKILDRTPKGQHFFRKTDGVTGVVRDNASFSTAGPSLKGWEISSVKHLKYNKDDDIYWDGANNQYIRIGNKIYRSHFLYDGSGTRERAIFRHSNIREHVHVERVGDKWVVLPFIRTFGGARLVLPKSSEIEWPTDTQQVMTEKFWNDRLGRGYTDYATNKNFWDQYYPKGHKDSGRNLMTVVRMADETLKRIASAGREVGPGYQPLVLYRGMKRTEFEALQKWNKKRAESESFIREWTPEVPSKTGKTDEVQFNEALAKKLNERKDENNGKDPEPVIMPIRKHVGDLDQAKGYATKDDEVIVKIVLKPGAERVMFNPTYMAIAGSGKDGRGIALSQGGESYFPRGNKHEGALPGYIGVKSESRGPFSLSLGGDTKTQKPNAATSALFQLFVDKVEEAPK</sequence>